<keyword evidence="3" id="KW-1185">Reference proteome</keyword>
<dbReference type="InterPro" id="IPR036514">
    <property type="entry name" value="SGNH_hydro_sf"/>
</dbReference>
<dbReference type="AlphaFoldDB" id="A0A2J6PVY9"/>
<protein>
    <submittedName>
        <fullName evidence="2">SNGH-hydrolase type esterase</fullName>
    </submittedName>
</protein>
<dbReference type="InterPro" id="IPR013830">
    <property type="entry name" value="SGNH_hydro"/>
</dbReference>
<evidence type="ECO:0000313" key="2">
    <source>
        <dbReference type="EMBL" id="PMD18202.1"/>
    </source>
</evidence>
<sequence>MASKQYPQFLLIGDSIVQYSSFLRDGFSFGAALEEHCQRRLDVINRGLSGYNTAHALAILQDLIPSPSCAKVDYLLILYGANDACLKGGPTGQHVPLKQYRHNLKTIITHSINTHNPTIFLITPPPINELHLTELDLEKGHSSVTRHQKVTAQYAEVVREVAKEYEDKKVVLVDLWEALMEARLTLTPTYEVQSEKRDDEGLRKLLVDGLHLTGAGYKVFSDTILPLVGKDWASELPEVPAWIFPHWSIAPKME</sequence>
<dbReference type="EMBL" id="KZ613495">
    <property type="protein sequence ID" value="PMD18202.1"/>
    <property type="molecule type" value="Genomic_DNA"/>
</dbReference>
<name>A0A2J6PVY9_9HELO</name>
<dbReference type="OrthoDB" id="671439at2759"/>
<dbReference type="Pfam" id="PF13472">
    <property type="entry name" value="Lipase_GDSL_2"/>
    <property type="match status" value="1"/>
</dbReference>
<gene>
    <name evidence="2" type="ORF">NA56DRAFT_577215</name>
</gene>
<accession>A0A2J6PVY9</accession>
<keyword evidence="2" id="KW-0378">Hydrolase</keyword>
<dbReference type="GO" id="GO:0016787">
    <property type="term" value="F:hydrolase activity"/>
    <property type="evidence" value="ECO:0007669"/>
    <property type="project" value="UniProtKB-KW"/>
</dbReference>
<reference evidence="2 3" key="1">
    <citation type="submission" date="2016-05" db="EMBL/GenBank/DDBJ databases">
        <title>A degradative enzymes factory behind the ericoid mycorrhizal symbiosis.</title>
        <authorList>
            <consortium name="DOE Joint Genome Institute"/>
            <person name="Martino E."/>
            <person name="Morin E."/>
            <person name="Grelet G."/>
            <person name="Kuo A."/>
            <person name="Kohler A."/>
            <person name="Daghino S."/>
            <person name="Barry K."/>
            <person name="Choi C."/>
            <person name="Cichocki N."/>
            <person name="Clum A."/>
            <person name="Copeland A."/>
            <person name="Hainaut M."/>
            <person name="Haridas S."/>
            <person name="Labutti K."/>
            <person name="Lindquist E."/>
            <person name="Lipzen A."/>
            <person name="Khouja H.-R."/>
            <person name="Murat C."/>
            <person name="Ohm R."/>
            <person name="Olson A."/>
            <person name="Spatafora J."/>
            <person name="Veneault-Fourrey C."/>
            <person name="Henrissat B."/>
            <person name="Grigoriev I."/>
            <person name="Martin F."/>
            <person name="Perotto S."/>
        </authorList>
    </citation>
    <scope>NUCLEOTIDE SEQUENCE [LARGE SCALE GENOMIC DNA]</scope>
    <source>
        <strain evidence="2 3">UAMH 7357</strain>
    </source>
</reference>
<dbReference type="InterPro" id="IPR045136">
    <property type="entry name" value="Iah1-like"/>
</dbReference>
<evidence type="ECO:0000313" key="3">
    <source>
        <dbReference type="Proteomes" id="UP000235672"/>
    </source>
</evidence>
<feature type="domain" description="SGNH hydrolase-type esterase" evidence="1">
    <location>
        <begin position="11"/>
        <end position="219"/>
    </location>
</feature>
<dbReference type="PANTHER" id="PTHR14209:SF19">
    <property type="entry name" value="ISOAMYL ACETATE-HYDROLYZING ESTERASE 1 HOMOLOG"/>
    <property type="match status" value="1"/>
</dbReference>
<organism evidence="2 3">
    <name type="scientific">Hyaloscypha hepaticicola</name>
    <dbReference type="NCBI Taxonomy" id="2082293"/>
    <lineage>
        <taxon>Eukaryota</taxon>
        <taxon>Fungi</taxon>
        <taxon>Dikarya</taxon>
        <taxon>Ascomycota</taxon>
        <taxon>Pezizomycotina</taxon>
        <taxon>Leotiomycetes</taxon>
        <taxon>Helotiales</taxon>
        <taxon>Hyaloscyphaceae</taxon>
        <taxon>Hyaloscypha</taxon>
    </lineage>
</organism>
<proteinExistence type="predicted"/>
<dbReference type="Gene3D" id="3.40.50.1110">
    <property type="entry name" value="SGNH hydrolase"/>
    <property type="match status" value="1"/>
</dbReference>
<dbReference type="STRING" id="1745343.A0A2J6PVY9"/>
<evidence type="ECO:0000259" key="1">
    <source>
        <dbReference type="Pfam" id="PF13472"/>
    </source>
</evidence>
<dbReference type="SUPFAM" id="SSF52266">
    <property type="entry name" value="SGNH hydrolase"/>
    <property type="match status" value="1"/>
</dbReference>
<dbReference type="CDD" id="cd01838">
    <property type="entry name" value="Isoamyl_acetate_hydrolase_like"/>
    <property type="match status" value="1"/>
</dbReference>
<dbReference type="Proteomes" id="UP000235672">
    <property type="component" value="Unassembled WGS sequence"/>
</dbReference>
<dbReference type="PANTHER" id="PTHR14209">
    <property type="entry name" value="ISOAMYL ACETATE-HYDROLYZING ESTERASE 1"/>
    <property type="match status" value="1"/>
</dbReference>